<keyword evidence="4" id="KW-0547">Nucleotide-binding</keyword>
<dbReference type="SUPFAM" id="SSF52058">
    <property type="entry name" value="L domain-like"/>
    <property type="match status" value="1"/>
</dbReference>
<dbReference type="PANTHER" id="PTHR33463">
    <property type="entry name" value="NB-ARC DOMAIN-CONTAINING PROTEIN-RELATED"/>
    <property type="match status" value="1"/>
</dbReference>
<evidence type="ECO:0000259" key="8">
    <source>
        <dbReference type="Pfam" id="PF00931"/>
    </source>
</evidence>
<dbReference type="Pfam" id="PF00931">
    <property type="entry name" value="NB-ARC"/>
    <property type="match status" value="1"/>
</dbReference>
<organism evidence="11 12">
    <name type="scientific">Eruca vesicaria subsp. sativa</name>
    <name type="common">Garden rocket</name>
    <name type="synonym">Eruca sativa</name>
    <dbReference type="NCBI Taxonomy" id="29727"/>
    <lineage>
        <taxon>Eukaryota</taxon>
        <taxon>Viridiplantae</taxon>
        <taxon>Streptophyta</taxon>
        <taxon>Embryophyta</taxon>
        <taxon>Tracheophyta</taxon>
        <taxon>Spermatophyta</taxon>
        <taxon>Magnoliopsida</taxon>
        <taxon>eudicotyledons</taxon>
        <taxon>Gunneridae</taxon>
        <taxon>Pentapetalae</taxon>
        <taxon>rosids</taxon>
        <taxon>malvids</taxon>
        <taxon>Brassicales</taxon>
        <taxon>Brassicaceae</taxon>
        <taxon>Brassiceae</taxon>
        <taxon>Eruca</taxon>
    </lineage>
</organism>
<dbReference type="FunFam" id="1.10.8.430:FF:000003">
    <property type="entry name" value="Probable disease resistance protein At5g66910"/>
    <property type="match status" value="1"/>
</dbReference>
<evidence type="ECO:0000259" key="10">
    <source>
        <dbReference type="Pfam" id="PF23559"/>
    </source>
</evidence>
<evidence type="ECO:0000256" key="1">
    <source>
        <dbReference type="ARBA" id="ARBA00008894"/>
    </source>
</evidence>
<dbReference type="FunFam" id="1.10.10.10:FF:000322">
    <property type="entry name" value="Probable disease resistance protein At1g63360"/>
    <property type="match status" value="1"/>
</dbReference>
<reference evidence="11 12" key="1">
    <citation type="submission" date="2022-03" db="EMBL/GenBank/DDBJ databases">
        <authorList>
            <person name="Macdonald S."/>
            <person name="Ahmed S."/>
            <person name="Newling K."/>
        </authorList>
    </citation>
    <scope>NUCLEOTIDE SEQUENCE [LARGE SCALE GENOMIC DNA]</scope>
</reference>
<dbReference type="InterPro" id="IPR002182">
    <property type="entry name" value="NB-ARC"/>
</dbReference>
<dbReference type="Gene3D" id="1.10.10.10">
    <property type="entry name" value="Winged helix-like DNA-binding domain superfamily/Winged helix DNA-binding domain"/>
    <property type="match status" value="1"/>
</dbReference>
<dbReference type="InterPro" id="IPR057135">
    <property type="entry name" value="At4g27190-like_LRR"/>
</dbReference>
<keyword evidence="12" id="KW-1185">Reference proteome</keyword>
<evidence type="ECO:0000256" key="7">
    <source>
        <dbReference type="SAM" id="Coils"/>
    </source>
</evidence>
<protein>
    <recommendedName>
        <fullName evidence="13">NB-ARC domain-containing protein</fullName>
    </recommendedName>
</protein>
<feature type="domain" description="Disease resistance protein At4g27190-like leucine-rich repeats" evidence="9">
    <location>
        <begin position="738"/>
        <end position="842"/>
    </location>
</feature>
<dbReference type="Pfam" id="PF13855">
    <property type="entry name" value="LRR_8"/>
    <property type="match status" value="1"/>
</dbReference>
<evidence type="ECO:0008006" key="13">
    <source>
        <dbReference type="Google" id="ProtNLM"/>
    </source>
</evidence>
<comment type="similarity">
    <text evidence="1">Belongs to the disease resistance NB-LRR family.</text>
</comment>
<evidence type="ECO:0000256" key="6">
    <source>
        <dbReference type="ARBA" id="ARBA00022840"/>
    </source>
</evidence>
<sequence>MDTIIGCLCSAVPSFQQIFSFLASHVHAEYIYKFDDNLDDLKTACEDLKAKITDLEGRVNAEEFKGQRRKDEVVRWLLKAKKAVEETSVLVATASPIGERLSTHGFCSTNPISAYSCGRMIPKKLAKVSELISEKICEELTRQSTLAKVVEQPTEQTVGLDTKLDSAWSLLMEEGTRMLGLYGMGGVGKTTLLTRINNKFVEVDKFDVVIWVTVSKDVDIEKIQDDIGKRLRLCDDKWCKKDQTEKRSVIFDVLTHKKPKYVLLLDGLWKEVSLTKIGIPLRQGGNYKIVFTTRSKSVSGRMNPNEQKEVECLGEKEALDLLMQNAGRRDGLSGGMLDLSKEIAKQCHGLPLALEVVGKCLSSRTTEADWGEVLCTLGSHPAVLEGMKKEMFGVLKVSYDYLERGEKDAQSCFKYCALFSLASNITQDELVEYWIGEGIIDVSQGRRRAERIGNEIINTLVGASLLLKDERKVHMHNMIREMALWIANEVTDGKRFHVQTDDARLTEMPYVPDCQTVSKMSLMNNEIKSITNSSSQFTNLVTLFLQNNKLADLVGGFFCLLSNLVVLDLSRNTGITELPDDISKLVSLRYLNLLGTRIKNLGGLKHLILLIHLNLESTSYVRSLRIISGLDKLQVLRFYGSAPLDRSLLESLETFQALELLTITVRDVDALESFLGSKKIRSCTQGLFLDRLQISGRSFAATFGELDSLSKLEMIECDIIETETTGINRYSPSTSASQITPSNTWFRNLSAVVLISCEHLKDVTWLIYAANLESLSIRVSHKMEELISEEKARDDVRVEPFKKLQVLDLDYLGELASIYWSPLSFPCLQKVHITNCPKLRKLPLDSTSVKKIDDLVIEMDDGWEDRIEWENGAKERFCRHTASDS</sequence>
<keyword evidence="5" id="KW-0611">Plant defense</keyword>
<evidence type="ECO:0000313" key="12">
    <source>
        <dbReference type="Proteomes" id="UP001642260"/>
    </source>
</evidence>
<dbReference type="Pfam" id="PF23559">
    <property type="entry name" value="WHD_DRP"/>
    <property type="match status" value="1"/>
</dbReference>
<dbReference type="InterPro" id="IPR036388">
    <property type="entry name" value="WH-like_DNA-bd_sf"/>
</dbReference>
<name>A0ABC8JSG1_ERUVS</name>
<keyword evidence="6" id="KW-0067">ATP-binding</keyword>
<dbReference type="SUPFAM" id="SSF52540">
    <property type="entry name" value="P-loop containing nucleoside triphosphate hydrolases"/>
    <property type="match status" value="1"/>
</dbReference>
<evidence type="ECO:0000256" key="2">
    <source>
        <dbReference type="ARBA" id="ARBA00022614"/>
    </source>
</evidence>
<dbReference type="InterPro" id="IPR058922">
    <property type="entry name" value="WHD_DRP"/>
</dbReference>
<dbReference type="InterPro" id="IPR027417">
    <property type="entry name" value="P-loop_NTPase"/>
</dbReference>
<dbReference type="SMART" id="SM00369">
    <property type="entry name" value="LRR_TYP"/>
    <property type="match status" value="2"/>
</dbReference>
<evidence type="ECO:0000259" key="9">
    <source>
        <dbReference type="Pfam" id="PF23247"/>
    </source>
</evidence>
<dbReference type="PRINTS" id="PR00364">
    <property type="entry name" value="DISEASERSIST"/>
</dbReference>
<dbReference type="FunFam" id="3.40.50.300:FF:001091">
    <property type="entry name" value="Probable disease resistance protein At1g61300"/>
    <property type="match status" value="1"/>
</dbReference>
<dbReference type="AlphaFoldDB" id="A0ABC8JSG1"/>
<feature type="domain" description="Disease resistance protein winged helix" evidence="10">
    <location>
        <begin position="419"/>
        <end position="483"/>
    </location>
</feature>
<accession>A0ABC8JSG1</accession>
<dbReference type="EMBL" id="CAKOAT010133044">
    <property type="protein sequence ID" value="CAH8337235.1"/>
    <property type="molecule type" value="Genomic_DNA"/>
</dbReference>
<dbReference type="Gene3D" id="3.80.10.10">
    <property type="entry name" value="Ribonuclease Inhibitor"/>
    <property type="match status" value="2"/>
</dbReference>
<feature type="coiled-coil region" evidence="7">
    <location>
        <begin position="38"/>
        <end position="65"/>
    </location>
</feature>
<dbReference type="InterPro" id="IPR050905">
    <property type="entry name" value="Plant_NBS-LRR"/>
</dbReference>
<dbReference type="Proteomes" id="UP001642260">
    <property type="component" value="Unassembled WGS sequence"/>
</dbReference>
<comment type="caution">
    <text evidence="11">The sequence shown here is derived from an EMBL/GenBank/DDBJ whole genome shotgun (WGS) entry which is preliminary data.</text>
</comment>
<feature type="domain" description="NB-ARC" evidence="8">
    <location>
        <begin position="162"/>
        <end position="328"/>
    </location>
</feature>
<proteinExistence type="inferred from homology"/>
<dbReference type="PROSITE" id="PS51450">
    <property type="entry name" value="LRR"/>
    <property type="match status" value="1"/>
</dbReference>
<evidence type="ECO:0000256" key="5">
    <source>
        <dbReference type="ARBA" id="ARBA00022821"/>
    </source>
</evidence>
<evidence type="ECO:0000313" key="11">
    <source>
        <dbReference type="EMBL" id="CAH8337235.1"/>
    </source>
</evidence>
<dbReference type="InterPro" id="IPR001611">
    <property type="entry name" value="Leu-rich_rpt"/>
</dbReference>
<dbReference type="InterPro" id="IPR042197">
    <property type="entry name" value="Apaf_helical"/>
</dbReference>
<dbReference type="InterPro" id="IPR003591">
    <property type="entry name" value="Leu-rich_rpt_typical-subtyp"/>
</dbReference>
<dbReference type="GO" id="GO:0006952">
    <property type="term" value="P:defense response"/>
    <property type="evidence" value="ECO:0007669"/>
    <property type="project" value="UniProtKB-KW"/>
</dbReference>
<evidence type="ECO:0000256" key="4">
    <source>
        <dbReference type="ARBA" id="ARBA00022741"/>
    </source>
</evidence>
<dbReference type="PANTHER" id="PTHR33463:SF220">
    <property type="entry name" value="NB-ARC DOMAIN-CONTAINING PROTEIN"/>
    <property type="match status" value="1"/>
</dbReference>
<dbReference type="GO" id="GO:0005524">
    <property type="term" value="F:ATP binding"/>
    <property type="evidence" value="ECO:0007669"/>
    <property type="project" value="UniProtKB-KW"/>
</dbReference>
<keyword evidence="7" id="KW-0175">Coiled coil</keyword>
<dbReference type="Gene3D" id="1.10.8.430">
    <property type="entry name" value="Helical domain of apoptotic protease-activating factors"/>
    <property type="match status" value="1"/>
</dbReference>
<keyword evidence="2" id="KW-0433">Leucine-rich repeat</keyword>
<evidence type="ECO:0000256" key="3">
    <source>
        <dbReference type="ARBA" id="ARBA00022737"/>
    </source>
</evidence>
<dbReference type="Gene3D" id="3.40.50.300">
    <property type="entry name" value="P-loop containing nucleotide triphosphate hydrolases"/>
    <property type="match status" value="1"/>
</dbReference>
<dbReference type="InterPro" id="IPR032675">
    <property type="entry name" value="LRR_dom_sf"/>
</dbReference>
<dbReference type="Pfam" id="PF23247">
    <property type="entry name" value="LRR_RPS2"/>
    <property type="match status" value="1"/>
</dbReference>
<keyword evidence="3" id="KW-0677">Repeat</keyword>
<gene>
    <name evidence="11" type="ORF">ERUC_LOCUS14252</name>
</gene>